<evidence type="ECO:0000313" key="3">
    <source>
        <dbReference type="Proteomes" id="UP000294847"/>
    </source>
</evidence>
<organism evidence="2 3">
    <name type="scientific">Pyricularia oryzae</name>
    <name type="common">Rice blast fungus</name>
    <name type="synonym">Magnaporthe oryzae</name>
    <dbReference type="NCBI Taxonomy" id="318829"/>
    <lineage>
        <taxon>Eukaryota</taxon>
        <taxon>Fungi</taxon>
        <taxon>Dikarya</taxon>
        <taxon>Ascomycota</taxon>
        <taxon>Pezizomycotina</taxon>
        <taxon>Sordariomycetes</taxon>
        <taxon>Sordariomycetidae</taxon>
        <taxon>Magnaporthales</taxon>
        <taxon>Pyriculariaceae</taxon>
        <taxon>Pyricularia</taxon>
    </lineage>
</organism>
<accession>A0A4V1C511</accession>
<dbReference type="AlphaFoldDB" id="A0A4V1C511"/>
<proteinExistence type="predicted"/>
<sequence>MDGRSTWWRLGMNVVKGLQKGAGSTKIKFKILTTQVDSVGAYSSRETSTTVTNPGLDFKIQRDWPIRRDKSSEPLTPCHTKASMPRLRHQNIGQ</sequence>
<protein>
    <submittedName>
        <fullName evidence="2">Uncharacterized protein</fullName>
    </submittedName>
</protein>
<evidence type="ECO:0000256" key="1">
    <source>
        <dbReference type="SAM" id="MobiDB-lite"/>
    </source>
</evidence>
<gene>
    <name evidence="2" type="ORF">PoMZ_10474</name>
</gene>
<reference evidence="2 3" key="1">
    <citation type="journal article" date="2019" name="Mol. Biol. Evol.">
        <title>Blast fungal genomes show frequent chromosomal changes, gene gains and losses, and effector gene turnover.</title>
        <authorList>
            <person name="Gomez Luciano L.B."/>
            <person name="Jason Tsai I."/>
            <person name="Chuma I."/>
            <person name="Tosa Y."/>
            <person name="Chen Y.H."/>
            <person name="Li J.Y."/>
            <person name="Li M.Y."/>
            <person name="Jade Lu M.Y."/>
            <person name="Nakayashiki H."/>
            <person name="Li W.H."/>
        </authorList>
    </citation>
    <scope>NUCLEOTIDE SEQUENCE [LARGE SCALE GENOMIC DNA]</scope>
    <source>
        <strain evidence="2">MZ5-1-6</strain>
    </source>
</reference>
<feature type="region of interest" description="Disordered" evidence="1">
    <location>
        <begin position="67"/>
        <end position="94"/>
    </location>
</feature>
<evidence type="ECO:0000313" key="2">
    <source>
        <dbReference type="EMBL" id="QBZ54765.1"/>
    </source>
</evidence>
<name>A0A4V1C511_PYROR</name>
<dbReference type="Proteomes" id="UP000294847">
    <property type="component" value="Chromosome 1"/>
</dbReference>
<dbReference type="EMBL" id="CP034204">
    <property type="protein sequence ID" value="QBZ54765.1"/>
    <property type="molecule type" value="Genomic_DNA"/>
</dbReference>